<dbReference type="Proteomes" id="UP001085076">
    <property type="component" value="Miscellaneous, Linkage group lg04"/>
</dbReference>
<dbReference type="EMBL" id="JAGGNH010000004">
    <property type="protein sequence ID" value="KAJ0975488.1"/>
    <property type="molecule type" value="Genomic_DNA"/>
</dbReference>
<evidence type="ECO:0000313" key="3">
    <source>
        <dbReference type="Proteomes" id="UP001085076"/>
    </source>
</evidence>
<comment type="caution">
    <text evidence="2">The sequence shown here is derived from an EMBL/GenBank/DDBJ whole genome shotgun (WGS) entry which is preliminary data.</text>
</comment>
<dbReference type="AlphaFoldDB" id="A0A9D5CN86"/>
<accession>A0A9D5CN86</accession>
<keyword evidence="3" id="KW-1185">Reference proteome</keyword>
<feature type="compositionally biased region" description="Basic and acidic residues" evidence="1">
    <location>
        <begin position="87"/>
        <end position="101"/>
    </location>
</feature>
<evidence type="ECO:0000313" key="2">
    <source>
        <dbReference type="EMBL" id="KAJ0975488.1"/>
    </source>
</evidence>
<feature type="region of interest" description="Disordered" evidence="1">
    <location>
        <begin position="62"/>
        <end position="153"/>
    </location>
</feature>
<protein>
    <submittedName>
        <fullName evidence="2">Uncharacterized protein</fullName>
    </submittedName>
</protein>
<name>A0A9D5CN86_9LILI</name>
<reference evidence="2" key="1">
    <citation type="submission" date="2021-03" db="EMBL/GenBank/DDBJ databases">
        <authorList>
            <person name="Li Z."/>
            <person name="Yang C."/>
        </authorList>
    </citation>
    <scope>NUCLEOTIDE SEQUENCE</scope>
    <source>
        <strain evidence="2">Dzin_1.0</strain>
        <tissue evidence="2">Leaf</tissue>
    </source>
</reference>
<organism evidence="2 3">
    <name type="scientific">Dioscorea zingiberensis</name>
    <dbReference type="NCBI Taxonomy" id="325984"/>
    <lineage>
        <taxon>Eukaryota</taxon>
        <taxon>Viridiplantae</taxon>
        <taxon>Streptophyta</taxon>
        <taxon>Embryophyta</taxon>
        <taxon>Tracheophyta</taxon>
        <taxon>Spermatophyta</taxon>
        <taxon>Magnoliopsida</taxon>
        <taxon>Liliopsida</taxon>
        <taxon>Dioscoreales</taxon>
        <taxon>Dioscoreaceae</taxon>
        <taxon>Dioscorea</taxon>
    </lineage>
</organism>
<feature type="region of interest" description="Disordered" evidence="1">
    <location>
        <begin position="201"/>
        <end position="222"/>
    </location>
</feature>
<feature type="compositionally biased region" description="Basic and acidic residues" evidence="1">
    <location>
        <begin position="111"/>
        <end position="136"/>
    </location>
</feature>
<evidence type="ECO:0000256" key="1">
    <source>
        <dbReference type="SAM" id="MobiDB-lite"/>
    </source>
</evidence>
<feature type="compositionally biased region" description="Basic and acidic residues" evidence="1">
    <location>
        <begin position="201"/>
        <end position="211"/>
    </location>
</feature>
<sequence>MVSRSSGVPIVDVSTTGQVGVMSEDVHQTDFVSNFVLSPRLIGPTKRLEDVAKNLLAELKAKKKKKIEGSSQKRGKEVTSKSGEVVKGVDDASKKVKDVSKRALKQSEAAPLKETKGSSRKGDDEFAQKGVDEPPSKRIRRIPSNPHWKKWETINEPREVPPWSEVRLGVADVQPEGSSPRVAPLAEGENITLTVGEVSKKLPQTEKRSDEKEFEEGMGAPCASVDLDRRDASQFAIVSGSKQGHDPA</sequence>
<reference evidence="2" key="2">
    <citation type="journal article" date="2022" name="Hortic Res">
        <title>The genome of Dioscorea zingiberensis sheds light on the biosynthesis, origin and evolution of the medicinally important diosgenin saponins.</title>
        <authorList>
            <person name="Li Y."/>
            <person name="Tan C."/>
            <person name="Li Z."/>
            <person name="Guo J."/>
            <person name="Li S."/>
            <person name="Chen X."/>
            <person name="Wang C."/>
            <person name="Dai X."/>
            <person name="Yang H."/>
            <person name="Song W."/>
            <person name="Hou L."/>
            <person name="Xu J."/>
            <person name="Tong Z."/>
            <person name="Xu A."/>
            <person name="Yuan X."/>
            <person name="Wang W."/>
            <person name="Yang Q."/>
            <person name="Chen L."/>
            <person name="Sun Z."/>
            <person name="Wang K."/>
            <person name="Pan B."/>
            <person name="Chen J."/>
            <person name="Bao Y."/>
            <person name="Liu F."/>
            <person name="Qi X."/>
            <person name="Gang D.R."/>
            <person name="Wen J."/>
            <person name="Li J."/>
        </authorList>
    </citation>
    <scope>NUCLEOTIDE SEQUENCE</scope>
    <source>
        <strain evidence="2">Dzin_1.0</strain>
    </source>
</reference>
<proteinExistence type="predicted"/>
<gene>
    <name evidence="2" type="ORF">J5N97_017453</name>
</gene>